<reference evidence="2 3" key="1">
    <citation type="submission" date="2019-10" db="EMBL/GenBank/DDBJ databases">
        <title>Streptomyces smaragdinus sp. nov. and Streptomyces fabii sp. nov., isolated from the gut of fungus growing-termite Macrotermes natalensis.</title>
        <authorList>
            <person name="Schwitalla J."/>
            <person name="Benndorf R."/>
            <person name="Martin K."/>
            <person name="De Beer W."/>
            <person name="Kaster A.-K."/>
            <person name="Vollmers J."/>
            <person name="Poulsen M."/>
            <person name="Beemelmanns C."/>
        </authorList>
    </citation>
    <scope>NUCLEOTIDE SEQUENCE [LARGE SCALE GENOMIC DNA]</scope>
    <source>
        <strain evidence="2 3">RB5</strain>
    </source>
</reference>
<gene>
    <name evidence="2" type="ORF">SRB5_52050</name>
</gene>
<evidence type="ECO:0000313" key="3">
    <source>
        <dbReference type="Proteomes" id="UP000466345"/>
    </source>
</evidence>
<evidence type="ECO:0008006" key="4">
    <source>
        <dbReference type="Google" id="ProtNLM"/>
    </source>
</evidence>
<dbReference type="OrthoDB" id="3482365at2"/>
<feature type="compositionally biased region" description="Low complexity" evidence="1">
    <location>
        <begin position="90"/>
        <end position="101"/>
    </location>
</feature>
<dbReference type="EMBL" id="WEGJ01000027">
    <property type="protein sequence ID" value="MQY15028.1"/>
    <property type="molecule type" value="Genomic_DNA"/>
</dbReference>
<evidence type="ECO:0000313" key="2">
    <source>
        <dbReference type="EMBL" id="MQY15028.1"/>
    </source>
</evidence>
<dbReference type="AlphaFoldDB" id="A0A7K0CNH6"/>
<name>A0A7K0CNH6_9ACTN</name>
<organism evidence="2 3">
    <name type="scientific">Streptomyces smaragdinus</name>
    <dbReference type="NCBI Taxonomy" id="2585196"/>
    <lineage>
        <taxon>Bacteria</taxon>
        <taxon>Bacillati</taxon>
        <taxon>Actinomycetota</taxon>
        <taxon>Actinomycetes</taxon>
        <taxon>Kitasatosporales</taxon>
        <taxon>Streptomycetaceae</taxon>
        <taxon>Streptomyces</taxon>
    </lineage>
</organism>
<dbReference type="Proteomes" id="UP000466345">
    <property type="component" value="Unassembled WGS sequence"/>
</dbReference>
<accession>A0A7K0CNH6</accession>
<keyword evidence="3" id="KW-1185">Reference proteome</keyword>
<proteinExistence type="predicted"/>
<sequence length="209" mass="21707">MPGKLTKLMTFEWPERLMPGYLLRRLRTPKVLAGLAAGAVVLSGIGFMAVAAWQQGPPAGEGERSAKALSESGRGADDGVPRGGAGGSSGTDSADSPDTADLSGSSDRGGWFPDNSGHGWEPPVSGLTYPPGAARAVVTAKGGVLVLDSVWHINPAINVLARGEQAGIKCKVAGRDVYGNGIWFKLAGNPGFVPARYVKNVDPVRDCRR</sequence>
<evidence type="ECO:0000256" key="1">
    <source>
        <dbReference type="SAM" id="MobiDB-lite"/>
    </source>
</evidence>
<protein>
    <recommendedName>
        <fullName evidence="4">SH3 domain-containing protein</fullName>
    </recommendedName>
</protein>
<comment type="caution">
    <text evidence="2">The sequence shown here is derived from an EMBL/GenBank/DDBJ whole genome shotgun (WGS) entry which is preliminary data.</text>
</comment>
<dbReference type="RefSeq" id="WP_153455864.1">
    <property type="nucleotide sequence ID" value="NZ_WEGJ01000027.1"/>
</dbReference>
<feature type="region of interest" description="Disordered" evidence="1">
    <location>
        <begin position="56"/>
        <end position="124"/>
    </location>
</feature>